<evidence type="ECO:0000259" key="6">
    <source>
        <dbReference type="PROSITE" id="PS51684"/>
    </source>
</evidence>
<comment type="caution">
    <text evidence="7">The sequence shown here is derived from an EMBL/GenBank/DDBJ whole genome shotgun (WGS) entry which is preliminary data.</text>
</comment>
<proteinExistence type="predicted"/>
<keyword evidence="2" id="KW-0489">Methyltransferase</keyword>
<keyword evidence="1" id="KW-0963">Cytoplasm</keyword>
<dbReference type="GO" id="GO:0005737">
    <property type="term" value="C:cytoplasm"/>
    <property type="evidence" value="ECO:0007669"/>
    <property type="project" value="TreeGrafter"/>
</dbReference>
<dbReference type="PROSITE" id="PS51684">
    <property type="entry name" value="SAM_MT_TRM5_TYW2"/>
    <property type="match status" value="1"/>
</dbReference>
<dbReference type="GO" id="GO:0008175">
    <property type="term" value="F:tRNA methyltransferase activity"/>
    <property type="evidence" value="ECO:0007669"/>
    <property type="project" value="TreeGrafter"/>
</dbReference>
<protein>
    <recommendedName>
        <fullName evidence="6">SAM-dependent methyltransferase TRM5/TYW2-type domain-containing protein</fullName>
    </recommendedName>
</protein>
<dbReference type="Pfam" id="PF25133">
    <property type="entry name" value="TYW2_N_2"/>
    <property type="match status" value="1"/>
</dbReference>
<dbReference type="AlphaFoldDB" id="A0A7K4BZ91"/>
<reference evidence="7 8" key="1">
    <citation type="journal article" date="2020" name="Biotechnol. Biofuels">
        <title>New insights from the biogas microbiome by comprehensive genome-resolved metagenomics of nearly 1600 species originating from multiple anaerobic digesters.</title>
        <authorList>
            <person name="Campanaro S."/>
            <person name="Treu L."/>
            <person name="Rodriguez-R L.M."/>
            <person name="Kovalovszki A."/>
            <person name="Ziels R.M."/>
            <person name="Maus I."/>
            <person name="Zhu X."/>
            <person name="Kougias P.G."/>
            <person name="Basile A."/>
            <person name="Luo G."/>
            <person name="Schluter A."/>
            <person name="Konstantinidis K.T."/>
            <person name="Angelidaki I."/>
        </authorList>
    </citation>
    <scope>NUCLEOTIDE SEQUENCE [LARGE SCALE GENOMIC DNA]</scope>
    <source>
        <strain evidence="7">AS22ysBPME_79</strain>
    </source>
</reference>
<dbReference type="InterPro" id="IPR029063">
    <property type="entry name" value="SAM-dependent_MTases_sf"/>
</dbReference>
<dbReference type="Gene3D" id="3.40.50.150">
    <property type="entry name" value="Vaccinia Virus protein VP39"/>
    <property type="match status" value="1"/>
</dbReference>
<name>A0A7K4BZ91_9ARCH</name>
<evidence type="ECO:0000256" key="3">
    <source>
        <dbReference type="ARBA" id="ARBA00022679"/>
    </source>
</evidence>
<evidence type="ECO:0000313" key="8">
    <source>
        <dbReference type="Proteomes" id="UP000526302"/>
    </source>
</evidence>
<dbReference type="EMBL" id="JAAZKV010000012">
    <property type="protein sequence ID" value="NMA44512.1"/>
    <property type="molecule type" value="Genomic_DNA"/>
</dbReference>
<evidence type="ECO:0000256" key="1">
    <source>
        <dbReference type="ARBA" id="ARBA00022490"/>
    </source>
</evidence>
<sequence>MNLKEALIPRLSTKEKPFAPKSFDSFGNIALIEIPKELSKKKKLVGETLIKLHPRFETVCSIESNHEGKYRVQKVKVIAGKKQKVAFYKESACSFFVPLGEVFFSPRLSGERLRISNLIKEGEVVGAWFSGVAPYPIVFAKHSKMKKAIAIELNPVAHKYAKKNVELNKSNKGCGKGEERIVLIKGDVKKQSKKFKNYFDRIAMPLPHTGYQFLKEAFYSIKKGGVVHFYEIIHKGDFGVVEKQIMDEAKKSKKKIKIIYKAKVRDFSPTKEQVVFDILVQ</sequence>
<dbReference type="SUPFAM" id="SSF53335">
    <property type="entry name" value="S-adenosyl-L-methionine-dependent methyltransferases"/>
    <property type="match status" value="1"/>
</dbReference>
<dbReference type="CDD" id="cd02440">
    <property type="entry name" value="AdoMet_MTases"/>
    <property type="match status" value="1"/>
</dbReference>
<dbReference type="InterPro" id="IPR056744">
    <property type="entry name" value="TRM5/TYW2-like_N"/>
</dbReference>
<evidence type="ECO:0000256" key="2">
    <source>
        <dbReference type="ARBA" id="ARBA00022603"/>
    </source>
</evidence>
<organism evidence="7 8">
    <name type="scientific">Candidatus Iainarchaeum sp</name>
    <dbReference type="NCBI Taxonomy" id="3101447"/>
    <lineage>
        <taxon>Archaea</taxon>
        <taxon>Candidatus Iainarchaeota</taxon>
        <taxon>Candidatus Iainarchaeia</taxon>
        <taxon>Candidatus Iainarchaeales</taxon>
        <taxon>Candidatus Iainarchaeaceae</taxon>
        <taxon>Candidatus Iainarchaeum</taxon>
    </lineage>
</organism>
<keyword evidence="5" id="KW-0819">tRNA processing</keyword>
<dbReference type="PANTHER" id="PTHR23245">
    <property type="entry name" value="TRNA METHYLTRANSFERASE"/>
    <property type="match status" value="1"/>
</dbReference>
<dbReference type="PANTHER" id="PTHR23245:SF36">
    <property type="entry name" value="TRNA (GUANINE(37)-N1)-METHYLTRANSFERASE"/>
    <property type="match status" value="1"/>
</dbReference>
<evidence type="ECO:0000313" key="7">
    <source>
        <dbReference type="EMBL" id="NMA44512.1"/>
    </source>
</evidence>
<keyword evidence="3" id="KW-0808">Transferase</keyword>
<dbReference type="Gene3D" id="3.30.300.110">
    <property type="entry name" value="Met-10+ protein-like domains"/>
    <property type="match status" value="1"/>
</dbReference>
<keyword evidence="4" id="KW-0949">S-adenosyl-L-methionine</keyword>
<dbReference type="Pfam" id="PF02475">
    <property type="entry name" value="TRM5-TYW2_MTfase"/>
    <property type="match status" value="1"/>
</dbReference>
<dbReference type="Proteomes" id="UP000526302">
    <property type="component" value="Unassembled WGS sequence"/>
</dbReference>
<evidence type="ECO:0000256" key="5">
    <source>
        <dbReference type="ARBA" id="ARBA00022694"/>
    </source>
</evidence>
<dbReference type="InterPro" id="IPR030382">
    <property type="entry name" value="MeTrfase_TRM5/TYW2"/>
</dbReference>
<dbReference type="InterPro" id="IPR056743">
    <property type="entry name" value="TRM5-TYW2-like_MTfase"/>
</dbReference>
<dbReference type="GO" id="GO:0002939">
    <property type="term" value="P:tRNA N1-guanine methylation"/>
    <property type="evidence" value="ECO:0007669"/>
    <property type="project" value="TreeGrafter"/>
</dbReference>
<accession>A0A7K4BZ91</accession>
<evidence type="ECO:0000256" key="4">
    <source>
        <dbReference type="ARBA" id="ARBA00022691"/>
    </source>
</evidence>
<gene>
    <name evidence="7" type="ORF">GX950_01720</name>
</gene>
<feature type="domain" description="SAM-dependent methyltransferase TRM5/TYW2-type" evidence="6">
    <location>
        <begin position="23"/>
        <end position="281"/>
    </location>
</feature>